<gene>
    <name evidence="1" type="ORF">ACFOD6_14375</name>
</gene>
<keyword evidence="2" id="KW-1185">Reference proteome</keyword>
<dbReference type="Proteomes" id="UP001595445">
    <property type="component" value="Unassembled WGS sequence"/>
</dbReference>
<dbReference type="EMBL" id="JBHRSM010000024">
    <property type="protein sequence ID" value="MFC3087235.1"/>
    <property type="molecule type" value="Genomic_DNA"/>
</dbReference>
<proteinExistence type="predicted"/>
<reference evidence="2" key="1">
    <citation type="journal article" date="2019" name="Int. J. Syst. Evol. Microbiol.">
        <title>The Global Catalogue of Microorganisms (GCM) 10K type strain sequencing project: providing services to taxonomists for standard genome sequencing and annotation.</title>
        <authorList>
            <consortium name="The Broad Institute Genomics Platform"/>
            <consortium name="The Broad Institute Genome Sequencing Center for Infectious Disease"/>
            <person name="Wu L."/>
            <person name="Ma J."/>
        </authorList>
    </citation>
    <scope>NUCLEOTIDE SEQUENCE [LARGE SCALE GENOMIC DNA]</scope>
    <source>
        <strain evidence="2">KCTC 62102</strain>
    </source>
</reference>
<dbReference type="Pfam" id="PF07310">
    <property type="entry name" value="PAS_5"/>
    <property type="match status" value="1"/>
</dbReference>
<evidence type="ECO:0000313" key="2">
    <source>
        <dbReference type="Proteomes" id="UP001595445"/>
    </source>
</evidence>
<comment type="caution">
    <text evidence="1">The sequence shown here is derived from an EMBL/GenBank/DDBJ whole genome shotgun (WGS) entry which is preliminary data.</text>
</comment>
<sequence>MDLKFLELVRFRASPAPAPVAFDGPPQVRAYWEGLRRAGAIPMRAALDPRGMSGALDRVFLAERIGRGVAQVRIAGSALGEIGGMDLRGLPLTVLFCAEARDLVGQVIEQVLHAPAVAELDLVSDRGNSRVIAQLLLMPLADEQDRQLLLGAFGFAPDALRRCRFRVARRREERLFGRPEAMEPAPAPVASARRAGHLTLVQAKD</sequence>
<protein>
    <submittedName>
        <fullName evidence="1">PAS domain-containing protein</fullName>
    </submittedName>
</protein>
<evidence type="ECO:0000313" key="1">
    <source>
        <dbReference type="EMBL" id="MFC3087235.1"/>
    </source>
</evidence>
<dbReference type="InterPro" id="IPR009922">
    <property type="entry name" value="DUF1457"/>
</dbReference>
<organism evidence="1 2">
    <name type="scientific">Tabrizicola soli</name>
    <dbReference type="NCBI Taxonomy" id="2185115"/>
    <lineage>
        <taxon>Bacteria</taxon>
        <taxon>Pseudomonadati</taxon>
        <taxon>Pseudomonadota</taxon>
        <taxon>Alphaproteobacteria</taxon>
        <taxon>Rhodobacterales</taxon>
        <taxon>Paracoccaceae</taxon>
        <taxon>Tabrizicola</taxon>
    </lineage>
</organism>
<dbReference type="RefSeq" id="WP_197642904.1">
    <property type="nucleotide sequence ID" value="NZ_JAEACP010000007.1"/>
</dbReference>
<name>A0ABV7DY33_9RHOB</name>
<accession>A0ABV7DY33</accession>